<accession>A0A1J5P8N2</accession>
<organism evidence="1">
    <name type="scientific">mine drainage metagenome</name>
    <dbReference type="NCBI Taxonomy" id="410659"/>
    <lineage>
        <taxon>unclassified sequences</taxon>
        <taxon>metagenomes</taxon>
        <taxon>ecological metagenomes</taxon>
    </lineage>
</organism>
<evidence type="ECO:0000313" key="1">
    <source>
        <dbReference type="EMBL" id="OIQ67953.1"/>
    </source>
</evidence>
<protein>
    <submittedName>
        <fullName evidence="1">Uncharacterized protein</fullName>
    </submittedName>
</protein>
<name>A0A1J5P8N2_9ZZZZ</name>
<gene>
    <name evidence="1" type="ORF">GALL_504660</name>
</gene>
<proteinExistence type="predicted"/>
<dbReference type="AlphaFoldDB" id="A0A1J5P8N2"/>
<comment type="caution">
    <text evidence="1">The sequence shown here is derived from an EMBL/GenBank/DDBJ whole genome shotgun (WGS) entry which is preliminary data.</text>
</comment>
<reference evidence="1" key="1">
    <citation type="submission" date="2016-10" db="EMBL/GenBank/DDBJ databases">
        <title>Sequence of Gallionella enrichment culture.</title>
        <authorList>
            <person name="Poehlein A."/>
            <person name="Muehling M."/>
            <person name="Daniel R."/>
        </authorList>
    </citation>
    <scope>NUCLEOTIDE SEQUENCE</scope>
</reference>
<sequence>MLRNQVAGADIAVERHQFVEEAARPQHRIAATAVADGDRDQIAAIGRKGVDQVVDQLRRDHRHVAETDQRAIGIVRNRSYAGLHGAREPFGEIRVTDEFHI</sequence>
<dbReference type="EMBL" id="MLJW01005597">
    <property type="protein sequence ID" value="OIQ67953.1"/>
    <property type="molecule type" value="Genomic_DNA"/>
</dbReference>